<dbReference type="NCBIfam" id="TIGR00229">
    <property type="entry name" value="sensory_box"/>
    <property type="match status" value="1"/>
</dbReference>
<dbReference type="SMART" id="SM01079">
    <property type="entry name" value="CHASE"/>
    <property type="match status" value="1"/>
</dbReference>
<evidence type="ECO:0000259" key="6">
    <source>
        <dbReference type="PROSITE" id="PS50112"/>
    </source>
</evidence>
<comment type="subcellular location">
    <subcellularLocation>
        <location evidence="1">Membrane</location>
    </subcellularLocation>
</comment>
<dbReference type="Proteomes" id="UP001157167">
    <property type="component" value="Unassembled WGS sequence"/>
</dbReference>
<dbReference type="Gene3D" id="3.30.450.350">
    <property type="entry name" value="CHASE domain"/>
    <property type="match status" value="1"/>
</dbReference>
<dbReference type="PROSITE" id="PS50839">
    <property type="entry name" value="CHASE"/>
    <property type="match status" value="1"/>
</dbReference>
<dbReference type="InterPro" id="IPR006189">
    <property type="entry name" value="CHASE_dom"/>
</dbReference>
<feature type="domain" description="GGDEF" evidence="9">
    <location>
        <begin position="509"/>
        <end position="642"/>
    </location>
</feature>
<dbReference type="PANTHER" id="PTHR46663">
    <property type="entry name" value="DIGUANYLATE CYCLASE DGCT-RELATED"/>
    <property type="match status" value="1"/>
</dbReference>
<dbReference type="InterPro" id="IPR001610">
    <property type="entry name" value="PAC"/>
</dbReference>
<dbReference type="InterPro" id="IPR029787">
    <property type="entry name" value="Nucleotide_cyclase"/>
</dbReference>
<dbReference type="InterPro" id="IPR042240">
    <property type="entry name" value="CHASE_sf"/>
</dbReference>
<keyword evidence="4 5" id="KW-0472">Membrane</keyword>
<dbReference type="RefSeq" id="WP_284189228.1">
    <property type="nucleotide sequence ID" value="NZ_BSPX01000071.1"/>
</dbReference>
<evidence type="ECO:0000259" key="9">
    <source>
        <dbReference type="PROSITE" id="PS50887"/>
    </source>
</evidence>
<dbReference type="PANTHER" id="PTHR46663:SF3">
    <property type="entry name" value="SLL0267 PROTEIN"/>
    <property type="match status" value="1"/>
</dbReference>
<dbReference type="InterPro" id="IPR000160">
    <property type="entry name" value="GGDEF_dom"/>
</dbReference>
<dbReference type="InterPro" id="IPR035965">
    <property type="entry name" value="PAS-like_dom_sf"/>
</dbReference>
<accession>A0ABQ6FEM7</accession>
<evidence type="ECO:0000256" key="5">
    <source>
        <dbReference type="SAM" id="Phobius"/>
    </source>
</evidence>
<evidence type="ECO:0000256" key="1">
    <source>
        <dbReference type="ARBA" id="ARBA00004370"/>
    </source>
</evidence>
<keyword evidence="3 5" id="KW-1133">Transmembrane helix</keyword>
<comment type="caution">
    <text evidence="10">The sequence shown here is derived from an EMBL/GenBank/DDBJ whole genome shotgun (WGS) entry which is preliminary data.</text>
</comment>
<feature type="transmembrane region" description="Helical" evidence="5">
    <location>
        <begin position="317"/>
        <end position="336"/>
    </location>
</feature>
<feature type="domain" description="CHASE" evidence="8">
    <location>
        <begin position="81"/>
        <end position="243"/>
    </location>
</feature>
<proteinExistence type="predicted"/>
<evidence type="ECO:0000256" key="2">
    <source>
        <dbReference type="ARBA" id="ARBA00022692"/>
    </source>
</evidence>
<dbReference type="SUPFAM" id="SSF55785">
    <property type="entry name" value="PYP-like sensor domain (PAS domain)"/>
    <property type="match status" value="1"/>
</dbReference>
<evidence type="ECO:0000256" key="3">
    <source>
        <dbReference type="ARBA" id="ARBA00022989"/>
    </source>
</evidence>
<dbReference type="SMART" id="SM00091">
    <property type="entry name" value="PAS"/>
    <property type="match status" value="1"/>
</dbReference>
<dbReference type="NCBIfam" id="TIGR00254">
    <property type="entry name" value="GGDEF"/>
    <property type="match status" value="1"/>
</dbReference>
<dbReference type="PROSITE" id="PS50887">
    <property type="entry name" value="GGDEF"/>
    <property type="match status" value="1"/>
</dbReference>
<dbReference type="SUPFAM" id="SSF55073">
    <property type="entry name" value="Nucleotide cyclase"/>
    <property type="match status" value="1"/>
</dbReference>
<dbReference type="CDD" id="cd00130">
    <property type="entry name" value="PAS"/>
    <property type="match status" value="1"/>
</dbReference>
<dbReference type="InterPro" id="IPR043128">
    <property type="entry name" value="Rev_trsase/Diguanyl_cyclase"/>
</dbReference>
<dbReference type="Gene3D" id="3.30.450.20">
    <property type="entry name" value="PAS domain"/>
    <property type="match status" value="1"/>
</dbReference>
<keyword evidence="2 5" id="KW-0812">Transmembrane</keyword>
<feature type="transmembrane region" description="Helical" evidence="5">
    <location>
        <begin position="16"/>
        <end position="35"/>
    </location>
</feature>
<reference evidence="11" key="1">
    <citation type="journal article" date="2019" name="Int. J. Syst. Evol. Microbiol.">
        <title>The Global Catalogue of Microorganisms (GCM) 10K type strain sequencing project: providing services to taxonomists for standard genome sequencing and annotation.</title>
        <authorList>
            <consortium name="The Broad Institute Genomics Platform"/>
            <consortium name="The Broad Institute Genome Sequencing Center for Infectious Disease"/>
            <person name="Wu L."/>
            <person name="Ma J."/>
        </authorList>
    </citation>
    <scope>NUCLEOTIDE SEQUENCE [LARGE SCALE GENOMIC DNA]</scope>
    <source>
        <strain evidence="11">NBRC 102407</strain>
    </source>
</reference>
<evidence type="ECO:0000259" key="8">
    <source>
        <dbReference type="PROSITE" id="PS50839"/>
    </source>
</evidence>
<dbReference type="InterPro" id="IPR000014">
    <property type="entry name" value="PAS"/>
</dbReference>
<sequence length="648" mass="71448">MMKFIGADPQGLLREVFVPAVVSLLLSITVGWLAIQRIDEANRAGRESAFVLETNEITLKIEERFKAYRQVLRGARALFAASQEVTRTEWRDYVAGLRLQADFAGIQGVGFAMQVPAAQLASHEQRVRAEGFPDYRISPPGRRDIYSAIVYLEPFDWRNQRAFGYDMYSEPVRREAMERARLLGVPALSGKVRLVQETTTDVQAGVLLYLPVFRTGARLETPAQRAQAFVGWVYAPFRLGDLIVGTLGESTSRIRIYDGHGEEPAALLFDSDPKRTADGKGLTRKAVLELDNRVWTLIFDEAPQLARGRGSATAEKTAVVLIGALFVLLAVSFTAARQHAIALDRTSASLRASEARYSALVNLSHDGIASLDQDLRFTFLNPRLNTLLGYPDGYLIDRRLDSLWPAADPPRVLALATRLRQGKAATYEQELRRADGSLLTAIVTDAPHLDAAGNLQGAILTITDISERKASEQRIHYLATHDALTGLANRAQFLDQMNTSLLLAMRHRTRFALLFLDLDRFKEVNDTLGHAAGDALLIEAARRMLHALRASDLLARQGGDEFMILLHDIHGPDEAEAVADKIRQAVSHPFTLEGTEQRISVSIGIALYPGDGTDIETLTRHADAAMYQAKAAGRSKTDLPARIPPGNA</sequence>
<name>A0ABQ6FEM7_9RHOO</name>
<keyword evidence="11" id="KW-1185">Reference proteome</keyword>
<dbReference type="PROSITE" id="PS50113">
    <property type="entry name" value="PAC"/>
    <property type="match status" value="1"/>
</dbReference>
<dbReference type="Pfam" id="PF08448">
    <property type="entry name" value="PAS_4"/>
    <property type="match status" value="1"/>
</dbReference>
<dbReference type="CDD" id="cd01949">
    <property type="entry name" value="GGDEF"/>
    <property type="match status" value="1"/>
</dbReference>
<dbReference type="Gene3D" id="3.30.70.270">
    <property type="match status" value="1"/>
</dbReference>
<dbReference type="EMBL" id="BSPX01000071">
    <property type="protein sequence ID" value="GLT24063.1"/>
    <property type="molecule type" value="Genomic_DNA"/>
</dbReference>
<feature type="domain" description="PAC" evidence="7">
    <location>
        <begin position="425"/>
        <end position="477"/>
    </location>
</feature>
<evidence type="ECO:0000313" key="10">
    <source>
        <dbReference type="EMBL" id="GLT24063.1"/>
    </source>
</evidence>
<dbReference type="InterPro" id="IPR000700">
    <property type="entry name" value="PAS-assoc_C"/>
</dbReference>
<evidence type="ECO:0008006" key="12">
    <source>
        <dbReference type="Google" id="ProtNLM"/>
    </source>
</evidence>
<dbReference type="Pfam" id="PF03924">
    <property type="entry name" value="CHASE"/>
    <property type="match status" value="1"/>
</dbReference>
<feature type="domain" description="PAS" evidence="6">
    <location>
        <begin position="353"/>
        <end position="398"/>
    </location>
</feature>
<gene>
    <name evidence="10" type="ORF">GCM10007933_35340</name>
</gene>
<dbReference type="PROSITE" id="PS50112">
    <property type="entry name" value="PAS"/>
    <property type="match status" value="1"/>
</dbReference>
<dbReference type="SMART" id="SM00267">
    <property type="entry name" value="GGDEF"/>
    <property type="match status" value="1"/>
</dbReference>
<organism evidence="10 11">
    <name type="scientific">Zoogloea oryzae</name>
    <dbReference type="NCBI Taxonomy" id="310767"/>
    <lineage>
        <taxon>Bacteria</taxon>
        <taxon>Pseudomonadati</taxon>
        <taxon>Pseudomonadota</taxon>
        <taxon>Betaproteobacteria</taxon>
        <taxon>Rhodocyclales</taxon>
        <taxon>Zoogloeaceae</taxon>
        <taxon>Zoogloea</taxon>
    </lineage>
</organism>
<dbReference type="InterPro" id="IPR052163">
    <property type="entry name" value="DGC-Regulatory_Protein"/>
</dbReference>
<dbReference type="Pfam" id="PF00990">
    <property type="entry name" value="GGDEF"/>
    <property type="match status" value="1"/>
</dbReference>
<evidence type="ECO:0000256" key="4">
    <source>
        <dbReference type="ARBA" id="ARBA00023136"/>
    </source>
</evidence>
<protein>
    <recommendedName>
        <fullName evidence="12">Diguanylate cyclase</fullName>
    </recommendedName>
</protein>
<evidence type="ECO:0000259" key="7">
    <source>
        <dbReference type="PROSITE" id="PS50113"/>
    </source>
</evidence>
<evidence type="ECO:0000313" key="11">
    <source>
        <dbReference type="Proteomes" id="UP001157167"/>
    </source>
</evidence>
<dbReference type="InterPro" id="IPR013656">
    <property type="entry name" value="PAS_4"/>
</dbReference>
<dbReference type="SMART" id="SM00086">
    <property type="entry name" value="PAC"/>
    <property type="match status" value="1"/>
</dbReference>